<feature type="compositionally biased region" description="Gly residues" evidence="2">
    <location>
        <begin position="14"/>
        <end position="37"/>
    </location>
</feature>
<organism evidence="4 5">
    <name type="scientific">Ralstonia mannitolilytica</name>
    <dbReference type="NCBI Taxonomy" id="105219"/>
    <lineage>
        <taxon>Bacteria</taxon>
        <taxon>Pseudomonadati</taxon>
        <taxon>Pseudomonadota</taxon>
        <taxon>Betaproteobacteria</taxon>
        <taxon>Burkholderiales</taxon>
        <taxon>Burkholderiaceae</taxon>
        <taxon>Ralstonia</taxon>
    </lineage>
</organism>
<protein>
    <submittedName>
        <fullName evidence="4">Extracellular serine protease</fullName>
        <ecNumber evidence="4">3.4.21.-</ecNumber>
    </submittedName>
</protein>
<dbReference type="InterPro" id="IPR005546">
    <property type="entry name" value="Autotransporte_beta"/>
</dbReference>
<keyword evidence="4" id="KW-0378">Hydrolase</keyword>
<dbReference type="Pfam" id="PF03797">
    <property type="entry name" value="Autotransporter"/>
    <property type="match status" value="1"/>
</dbReference>
<gene>
    <name evidence="4" type="ORF">NCTC10894_01615</name>
</gene>
<dbReference type="SUPFAM" id="SSF51126">
    <property type="entry name" value="Pectin lyase-like"/>
    <property type="match status" value="2"/>
</dbReference>
<name>A0AAJ4ZKS4_9RALS</name>
<dbReference type="AlphaFoldDB" id="A0AAJ4ZKS4"/>
<feature type="region of interest" description="Disordered" evidence="2">
    <location>
        <begin position="1"/>
        <end position="38"/>
    </location>
</feature>
<comment type="caution">
    <text evidence="4">The sequence shown here is derived from an EMBL/GenBank/DDBJ whole genome shotgun (WGS) entry which is preliminary data.</text>
</comment>
<dbReference type="Gene3D" id="2.40.128.130">
    <property type="entry name" value="Autotransporter beta-domain"/>
    <property type="match status" value="1"/>
</dbReference>
<keyword evidence="1" id="KW-0732">Signal</keyword>
<proteinExistence type="predicted"/>
<dbReference type="InterPro" id="IPR036709">
    <property type="entry name" value="Autotransporte_beta_dom_sf"/>
</dbReference>
<dbReference type="PROSITE" id="PS51208">
    <property type="entry name" value="AUTOTRANSPORTER"/>
    <property type="match status" value="1"/>
</dbReference>
<dbReference type="SMART" id="SM00869">
    <property type="entry name" value="Autotransporter"/>
    <property type="match status" value="1"/>
</dbReference>
<evidence type="ECO:0000313" key="4">
    <source>
        <dbReference type="EMBL" id="SUD97260.1"/>
    </source>
</evidence>
<keyword evidence="4" id="KW-0645">Protease</keyword>
<feature type="domain" description="Autotransporter" evidence="3">
    <location>
        <begin position="779"/>
        <end position="1052"/>
    </location>
</feature>
<dbReference type="GO" id="GO:0008233">
    <property type="term" value="F:peptidase activity"/>
    <property type="evidence" value="ECO:0007669"/>
    <property type="project" value="UniProtKB-KW"/>
</dbReference>
<evidence type="ECO:0000259" key="3">
    <source>
        <dbReference type="PROSITE" id="PS51208"/>
    </source>
</evidence>
<dbReference type="SUPFAM" id="SSF103515">
    <property type="entry name" value="Autotransporter"/>
    <property type="match status" value="1"/>
</dbReference>
<dbReference type="InterPro" id="IPR013425">
    <property type="entry name" value="Autotrns_rpt"/>
</dbReference>
<dbReference type="EMBL" id="UGVE01000001">
    <property type="protein sequence ID" value="SUD97260.1"/>
    <property type="molecule type" value="Genomic_DNA"/>
</dbReference>
<sequence length="1052" mass="99303">MVTPVGEVNNQGTLVGGNGGNGGGGGNPGGGGGGGDGLLTLGSGSQVTNIGTIVGGVGGAAGGAGSTAGASGAGVNLAAAFNVLTNVGTITGGAGNGGAAGAGVIANGAVIVNGGTISGGLSSDGVTRAAAIQFNGTNNTLQLVTGSNIIGNLEVAAGAAAKITAGTAGLSLSNNVTLGDATSRVTLDSTTTNLVVSGVISGAGGVGVTGSRTITLTGDNTYTGATTITTGTLQIGNGGTTGSVAGNIVNNGTLAFNRSDAVTYAGTISGAGNLVQAGAGTLTLSGTAGYAGSTTINAGTLALSGAGSIAASSGVVNNGTFDISGTTSGATINALTGSGIVALGGRTLTLANAAGTFSGTIGGTGGLTVSGGAQTLSGVNGFTGATTIGGGTLALSGAGSIAASSGVVNNGTFDISGTTSGATINALTGSGIVALGGRSLTLANAAGTFSGAIGGTGGLTLNGGTQTLSGVNTYGGATTINAGTLALTGAGRLASGTTVTLTGATSALDLSAGASQTVAHLSGVAGSRVVLNGSALTLADDSSQAFGGSLSGNGSLIKQGTGTLTLNGVSSGFSGSTTVAGGTLAVGDAANASAVLGGNVLVNALGTLRGHGTVSGDVSSSGVVAPGGSIGTLSVGGNYTQASGGTLAIEVSPTDASQLRVGGAAALGGSLAIVFDPGTYTARRYTVLSAANGVTGRFANVSTATAGASLGTLQTSVDYGTNAVDLLLAEATAPGAPGGGTVVAPTKTSIYTALGTTALLQAQGANAALLGRLSGPQDALGGATNVWATASGSSTKVGGTGNAPGFLTHAYGFLAGAEGRMGAATVGAAGGYTHTTLGEDTTGASGAIDTLRVALYGAQPMGAINLSATVGYGLDFFSQKRPFGSVGTAEGDHLAHEFTAATQASLPLEIGGLRLAPHLGLRYAYVRGSGFGEDGAHGQNLQVGPDSARSLQPYVGVTLDKAFGDVRPVNVQLRLGYAHELMNAGRVVQVQSQDGTVFAAPGTDLPRSFLTTGASVTLQAAKATTVSLGVDTTINTSHVSAQSAYVRVNHRF</sequence>
<dbReference type="GO" id="GO:0006508">
    <property type="term" value="P:proteolysis"/>
    <property type="evidence" value="ECO:0007669"/>
    <property type="project" value="UniProtKB-KW"/>
</dbReference>
<evidence type="ECO:0000256" key="1">
    <source>
        <dbReference type="ARBA" id="ARBA00022729"/>
    </source>
</evidence>
<dbReference type="NCBIfam" id="TIGR02601">
    <property type="entry name" value="autotrns_rpt"/>
    <property type="match status" value="4"/>
</dbReference>
<dbReference type="Pfam" id="PF12951">
    <property type="entry name" value="PATR"/>
    <property type="match status" value="5"/>
</dbReference>
<dbReference type="InterPro" id="IPR012332">
    <property type="entry name" value="Autotransporter_pectin_lyase_C"/>
</dbReference>
<dbReference type="Proteomes" id="UP000255008">
    <property type="component" value="Unassembled WGS sequence"/>
</dbReference>
<reference evidence="4 5" key="1">
    <citation type="submission" date="2018-06" db="EMBL/GenBank/DDBJ databases">
        <authorList>
            <consortium name="Pathogen Informatics"/>
            <person name="Doyle S."/>
        </authorList>
    </citation>
    <scope>NUCLEOTIDE SEQUENCE [LARGE SCALE GENOMIC DNA]</scope>
    <source>
        <strain evidence="4 5">NCTC10894</strain>
    </source>
</reference>
<evidence type="ECO:0000256" key="2">
    <source>
        <dbReference type="SAM" id="MobiDB-lite"/>
    </source>
</evidence>
<accession>A0AAJ4ZKS4</accession>
<dbReference type="EC" id="3.4.21.-" evidence="4"/>
<dbReference type="InterPro" id="IPR011050">
    <property type="entry name" value="Pectin_lyase_fold/virulence"/>
</dbReference>
<evidence type="ECO:0000313" key="5">
    <source>
        <dbReference type="Proteomes" id="UP000255008"/>
    </source>
</evidence>
<dbReference type="Gene3D" id="2.160.20.20">
    <property type="match status" value="1"/>
</dbReference>